<dbReference type="SUPFAM" id="SSF57716">
    <property type="entry name" value="Glucocorticoid receptor-like (DNA-binding domain)"/>
    <property type="match status" value="3"/>
</dbReference>
<feature type="DNA-binding region" description="Homeobox" evidence="11">
    <location>
        <begin position="262"/>
        <end position="321"/>
    </location>
</feature>
<feature type="domain" description="LIM zinc-binding" evidence="14">
    <location>
        <begin position="87"/>
        <end position="148"/>
    </location>
</feature>
<dbReference type="SMART" id="SM00389">
    <property type="entry name" value="HOX"/>
    <property type="match status" value="1"/>
</dbReference>
<dbReference type="PROSITE" id="PS00478">
    <property type="entry name" value="LIM_DOMAIN_1"/>
    <property type="match status" value="1"/>
</dbReference>
<dbReference type="PANTHER" id="PTHR24208">
    <property type="entry name" value="LIM/HOMEOBOX PROTEIN LHX"/>
    <property type="match status" value="1"/>
</dbReference>
<dbReference type="CDD" id="cd09373">
    <property type="entry name" value="LIM1_AWH"/>
    <property type="match status" value="1"/>
</dbReference>
<sequence length="365" mass="41533">MVWETNGVPTSAGIVKWVAIGFTRACRTILWPRCLFGHSRPATVKLQMASIMEKDVTTLGYLTISCLMHCQDNFHLFAHPLQKTEQEICYACGQLIRDRYLLHVNGRSWHACCLRCSVCQAALDKQPSCFIKDDNVYCRTDYVRHLEVLMELDEEEKYSEKIGAEQEKKDEVDAIQRLFGAKCAKCSRTIHASDWVRRARDQVYHLACFACDSCKRQLSTGEEFALHDSRVLCKTHFYECMDGGNGSNDENTDQDHQQKAKTKRVRTTFTEEQLQVLQANFNLDSNPDGQDLERIAQITGLSKRVTQVWFQNSRARQKKYLNNQAKKANAISMPSMTAATSCPGCGMLYCLCSHPSLQLNMSQVA</sequence>
<keyword evidence="5" id="KW-0805">Transcription regulation</keyword>
<evidence type="ECO:0000256" key="10">
    <source>
        <dbReference type="ARBA" id="ARBA00023242"/>
    </source>
</evidence>
<dbReference type="CDD" id="cd00086">
    <property type="entry name" value="homeodomain"/>
    <property type="match status" value="1"/>
</dbReference>
<organism evidence="16 17">
    <name type="scientific">Argiope bruennichi</name>
    <name type="common">Wasp spider</name>
    <name type="synonym">Aranea bruennichi</name>
    <dbReference type="NCBI Taxonomy" id="94029"/>
    <lineage>
        <taxon>Eukaryota</taxon>
        <taxon>Metazoa</taxon>
        <taxon>Ecdysozoa</taxon>
        <taxon>Arthropoda</taxon>
        <taxon>Chelicerata</taxon>
        <taxon>Arachnida</taxon>
        <taxon>Araneae</taxon>
        <taxon>Araneomorphae</taxon>
        <taxon>Entelegynae</taxon>
        <taxon>Araneoidea</taxon>
        <taxon>Araneidae</taxon>
        <taxon>Argiope</taxon>
    </lineage>
</organism>
<name>A0A8T0F8K0_ARGBR</name>
<evidence type="ECO:0000313" key="17">
    <source>
        <dbReference type="Proteomes" id="UP000807504"/>
    </source>
</evidence>
<keyword evidence="8 11" id="KW-0371">Homeobox</keyword>
<dbReference type="Proteomes" id="UP000807504">
    <property type="component" value="Unassembled WGS sequence"/>
</dbReference>
<accession>A0A8T0F8K0</accession>
<dbReference type="PROSITE" id="PS50023">
    <property type="entry name" value="LIM_DOMAIN_2"/>
    <property type="match status" value="2"/>
</dbReference>
<keyword evidence="2 12" id="KW-0479">Metal-binding</keyword>
<dbReference type="Gene3D" id="1.10.10.60">
    <property type="entry name" value="Homeodomain-like"/>
    <property type="match status" value="1"/>
</dbReference>
<evidence type="ECO:0000256" key="12">
    <source>
        <dbReference type="PROSITE-ProRule" id="PRU00125"/>
    </source>
</evidence>
<dbReference type="Gene3D" id="2.10.110.10">
    <property type="entry name" value="Cysteine Rich Protein"/>
    <property type="match status" value="2"/>
</dbReference>
<evidence type="ECO:0000256" key="5">
    <source>
        <dbReference type="ARBA" id="ARBA00023015"/>
    </source>
</evidence>
<evidence type="ECO:0000256" key="6">
    <source>
        <dbReference type="ARBA" id="ARBA00023038"/>
    </source>
</evidence>
<evidence type="ECO:0000259" key="14">
    <source>
        <dbReference type="PROSITE" id="PS50023"/>
    </source>
</evidence>
<evidence type="ECO:0000256" key="2">
    <source>
        <dbReference type="ARBA" id="ARBA00022723"/>
    </source>
</evidence>
<evidence type="ECO:0000256" key="11">
    <source>
        <dbReference type="PROSITE-ProRule" id="PRU00108"/>
    </source>
</evidence>
<dbReference type="SMART" id="SM00132">
    <property type="entry name" value="LIM"/>
    <property type="match status" value="2"/>
</dbReference>
<dbReference type="FunFam" id="2.10.110.10:FF:000006">
    <property type="entry name" value="LIM homeobox transcription factor 1-beta"/>
    <property type="match status" value="1"/>
</dbReference>
<feature type="domain" description="Homeobox" evidence="15">
    <location>
        <begin position="260"/>
        <end position="320"/>
    </location>
</feature>
<evidence type="ECO:0000256" key="7">
    <source>
        <dbReference type="ARBA" id="ARBA00023125"/>
    </source>
</evidence>
<keyword evidence="7 11" id="KW-0238">DNA-binding</keyword>
<dbReference type="SUPFAM" id="SSF46689">
    <property type="entry name" value="Homeodomain-like"/>
    <property type="match status" value="1"/>
</dbReference>
<protein>
    <submittedName>
        <fullName evidence="16">LIM/homeobox protein Awh like protein</fullName>
    </submittedName>
</protein>
<dbReference type="AlphaFoldDB" id="A0A8T0F8K0"/>
<dbReference type="PROSITE" id="PS50071">
    <property type="entry name" value="HOMEOBOX_2"/>
    <property type="match status" value="1"/>
</dbReference>
<dbReference type="GO" id="GO:0030182">
    <property type="term" value="P:neuron differentiation"/>
    <property type="evidence" value="ECO:0007669"/>
    <property type="project" value="TreeGrafter"/>
</dbReference>
<evidence type="ECO:0000256" key="13">
    <source>
        <dbReference type="RuleBase" id="RU000682"/>
    </source>
</evidence>
<comment type="subcellular location">
    <subcellularLocation>
        <location evidence="1 11 13">Nucleus</location>
    </subcellularLocation>
</comment>
<dbReference type="GO" id="GO:0000981">
    <property type="term" value="F:DNA-binding transcription factor activity, RNA polymerase II-specific"/>
    <property type="evidence" value="ECO:0007669"/>
    <property type="project" value="TreeGrafter"/>
</dbReference>
<evidence type="ECO:0000259" key="15">
    <source>
        <dbReference type="PROSITE" id="PS50071"/>
    </source>
</evidence>
<keyword evidence="4 12" id="KW-0862">Zinc</keyword>
<evidence type="ECO:0000313" key="16">
    <source>
        <dbReference type="EMBL" id="KAF8785749.1"/>
    </source>
</evidence>
<dbReference type="EMBL" id="JABXBU010000030">
    <property type="protein sequence ID" value="KAF8785749.1"/>
    <property type="molecule type" value="Genomic_DNA"/>
</dbReference>
<reference evidence="16" key="1">
    <citation type="journal article" date="2020" name="bioRxiv">
        <title>Chromosome-level reference genome of the European wasp spider Argiope bruennichi: a resource for studies on range expansion and evolutionary adaptation.</title>
        <authorList>
            <person name="Sheffer M.M."/>
            <person name="Hoppe A."/>
            <person name="Krehenwinkel H."/>
            <person name="Uhl G."/>
            <person name="Kuss A.W."/>
            <person name="Jensen L."/>
            <person name="Jensen C."/>
            <person name="Gillespie R.G."/>
            <person name="Hoff K.J."/>
            <person name="Prost S."/>
        </authorList>
    </citation>
    <scope>NUCLEOTIDE SEQUENCE</scope>
</reference>
<gene>
    <name evidence="16" type="ORF">HNY73_011256</name>
</gene>
<proteinExistence type="predicted"/>
<evidence type="ECO:0000256" key="9">
    <source>
        <dbReference type="ARBA" id="ARBA00023163"/>
    </source>
</evidence>
<evidence type="ECO:0000256" key="3">
    <source>
        <dbReference type="ARBA" id="ARBA00022737"/>
    </source>
</evidence>
<keyword evidence="9" id="KW-0804">Transcription</keyword>
<dbReference type="Pfam" id="PF00046">
    <property type="entry name" value="Homeodomain"/>
    <property type="match status" value="1"/>
</dbReference>
<dbReference type="InterPro" id="IPR001356">
    <property type="entry name" value="HD"/>
</dbReference>
<feature type="domain" description="LIM zinc-binding" evidence="14">
    <location>
        <begin position="181"/>
        <end position="243"/>
    </location>
</feature>
<keyword evidence="6 12" id="KW-0440">LIM domain</keyword>
<dbReference type="Pfam" id="PF00412">
    <property type="entry name" value="LIM"/>
    <property type="match status" value="2"/>
</dbReference>
<evidence type="ECO:0000256" key="1">
    <source>
        <dbReference type="ARBA" id="ARBA00004123"/>
    </source>
</evidence>
<evidence type="ECO:0000256" key="4">
    <source>
        <dbReference type="ARBA" id="ARBA00022833"/>
    </source>
</evidence>
<dbReference type="PANTHER" id="PTHR24208:SF127">
    <property type="entry name" value="LIM_HOMEOBOX PROTEIN AWH"/>
    <property type="match status" value="1"/>
</dbReference>
<comment type="caution">
    <text evidence="16">The sequence shown here is derived from an EMBL/GenBank/DDBJ whole genome shotgun (WGS) entry which is preliminary data.</text>
</comment>
<dbReference type="InterPro" id="IPR001781">
    <property type="entry name" value="Znf_LIM"/>
</dbReference>
<keyword evidence="3" id="KW-0677">Repeat</keyword>
<dbReference type="FunFam" id="2.10.110.10:FF:000023">
    <property type="entry name" value="LIM homeobox 6"/>
    <property type="match status" value="1"/>
</dbReference>
<keyword evidence="10 11" id="KW-0539">Nucleus</keyword>
<dbReference type="FunFam" id="1.10.10.60:FF:000027">
    <property type="entry name" value="LIM/homeobox protein Lhx9"/>
    <property type="match status" value="1"/>
</dbReference>
<reference evidence="16" key="2">
    <citation type="submission" date="2020-06" db="EMBL/GenBank/DDBJ databases">
        <authorList>
            <person name="Sheffer M."/>
        </authorList>
    </citation>
    <scope>NUCLEOTIDE SEQUENCE</scope>
</reference>
<dbReference type="GO" id="GO:0046872">
    <property type="term" value="F:metal ion binding"/>
    <property type="evidence" value="ECO:0007669"/>
    <property type="project" value="UniProtKB-KW"/>
</dbReference>
<keyword evidence="17" id="KW-1185">Reference proteome</keyword>
<dbReference type="GO" id="GO:0005634">
    <property type="term" value="C:nucleus"/>
    <property type="evidence" value="ECO:0007669"/>
    <property type="project" value="UniProtKB-SubCell"/>
</dbReference>
<dbReference type="CDD" id="cd09379">
    <property type="entry name" value="LIM2_AWH"/>
    <property type="match status" value="1"/>
</dbReference>
<dbReference type="InterPro" id="IPR009057">
    <property type="entry name" value="Homeodomain-like_sf"/>
</dbReference>
<evidence type="ECO:0000256" key="8">
    <source>
        <dbReference type="ARBA" id="ARBA00023155"/>
    </source>
</evidence>
<dbReference type="GO" id="GO:0000977">
    <property type="term" value="F:RNA polymerase II transcription regulatory region sequence-specific DNA binding"/>
    <property type="evidence" value="ECO:0007669"/>
    <property type="project" value="TreeGrafter"/>
</dbReference>
<dbReference type="InterPro" id="IPR050453">
    <property type="entry name" value="LIM_Homeobox_TF"/>
</dbReference>